<name>A0A7D4BWK7_9BACL</name>
<protein>
    <submittedName>
        <fullName evidence="1">Uncharacterized protein</fullName>
    </submittedName>
</protein>
<dbReference type="KEGG" id="kpul:GXN76_11060"/>
<accession>A0A7D4BWK7</accession>
<organism evidence="1 2">
    <name type="scientific">Kroppenstedtia pulmonis</name>
    <dbReference type="NCBI Taxonomy" id="1380685"/>
    <lineage>
        <taxon>Bacteria</taxon>
        <taxon>Bacillati</taxon>
        <taxon>Bacillota</taxon>
        <taxon>Bacilli</taxon>
        <taxon>Bacillales</taxon>
        <taxon>Thermoactinomycetaceae</taxon>
        <taxon>Kroppenstedtia</taxon>
    </lineage>
</organism>
<reference evidence="1 2" key="1">
    <citation type="submission" date="2020-01" db="EMBL/GenBank/DDBJ databases">
        <authorList>
            <person name="Gulvik C.A."/>
            <person name="Batra D.G."/>
        </authorList>
    </citation>
    <scope>NUCLEOTIDE SEQUENCE [LARGE SCALE GENOMIC DNA]</scope>
    <source>
        <strain evidence="1 2">W9323</strain>
    </source>
</reference>
<dbReference type="RefSeq" id="WP_173223147.1">
    <property type="nucleotide sequence ID" value="NZ_CP048104.1"/>
</dbReference>
<dbReference type="Proteomes" id="UP000503088">
    <property type="component" value="Chromosome"/>
</dbReference>
<dbReference type="EMBL" id="CP048104">
    <property type="protein sequence ID" value="QKG84953.1"/>
    <property type="molecule type" value="Genomic_DNA"/>
</dbReference>
<evidence type="ECO:0000313" key="2">
    <source>
        <dbReference type="Proteomes" id="UP000503088"/>
    </source>
</evidence>
<evidence type="ECO:0000313" key="1">
    <source>
        <dbReference type="EMBL" id="QKG84953.1"/>
    </source>
</evidence>
<sequence length="167" mass="19515">MSSSQDWESALDQINWNEVLQEVDEKLLENLAAELKFPQYEKLKQSAHSLGDGFYLIHLADGRWAFWNETTYVQEDVRYFETGQHFIHYVIEAYSFEGEQLQALLQVVEQARQMKQCSYCHFQFDPEDPARKELGIQGIYLDEETKDVEFCSPQCAVEAMVDEIKEG</sequence>
<dbReference type="AlphaFoldDB" id="A0A7D4BWK7"/>
<proteinExistence type="predicted"/>
<keyword evidence="2" id="KW-1185">Reference proteome</keyword>
<gene>
    <name evidence="1" type="ORF">GXN76_11060</name>
</gene>